<organism evidence="2 3">
    <name type="scientific">Prorocentrum cordatum</name>
    <dbReference type="NCBI Taxonomy" id="2364126"/>
    <lineage>
        <taxon>Eukaryota</taxon>
        <taxon>Sar</taxon>
        <taxon>Alveolata</taxon>
        <taxon>Dinophyceae</taxon>
        <taxon>Prorocentrales</taxon>
        <taxon>Prorocentraceae</taxon>
        <taxon>Prorocentrum</taxon>
    </lineage>
</organism>
<evidence type="ECO:0000256" key="1">
    <source>
        <dbReference type="SAM" id="MobiDB-lite"/>
    </source>
</evidence>
<keyword evidence="3" id="KW-1185">Reference proteome</keyword>
<feature type="region of interest" description="Disordered" evidence="1">
    <location>
        <begin position="171"/>
        <end position="211"/>
    </location>
</feature>
<dbReference type="Proteomes" id="UP001189429">
    <property type="component" value="Unassembled WGS sequence"/>
</dbReference>
<protein>
    <submittedName>
        <fullName evidence="2">Uncharacterized protein</fullName>
    </submittedName>
</protein>
<evidence type="ECO:0000313" key="2">
    <source>
        <dbReference type="EMBL" id="CAK0836943.1"/>
    </source>
</evidence>
<name>A0ABN9SWR4_9DINO</name>
<comment type="caution">
    <text evidence="2">The sequence shown here is derived from an EMBL/GenBank/DDBJ whole genome shotgun (WGS) entry which is preliminary data.</text>
</comment>
<dbReference type="EMBL" id="CAUYUJ010013936">
    <property type="protein sequence ID" value="CAK0836943.1"/>
    <property type="molecule type" value="Genomic_DNA"/>
</dbReference>
<reference evidence="2" key="1">
    <citation type="submission" date="2023-10" db="EMBL/GenBank/DDBJ databases">
        <authorList>
            <person name="Chen Y."/>
            <person name="Shah S."/>
            <person name="Dougan E. K."/>
            <person name="Thang M."/>
            <person name="Chan C."/>
        </authorList>
    </citation>
    <scope>NUCLEOTIDE SEQUENCE [LARGE SCALE GENOMIC DNA]</scope>
</reference>
<proteinExistence type="predicted"/>
<gene>
    <name evidence="2" type="ORF">PCOR1329_LOCUS33291</name>
</gene>
<feature type="compositionally biased region" description="Acidic residues" evidence="1">
    <location>
        <begin position="200"/>
        <end position="209"/>
    </location>
</feature>
<evidence type="ECO:0000313" key="3">
    <source>
        <dbReference type="Proteomes" id="UP001189429"/>
    </source>
</evidence>
<sequence>MAVAQCNKLPGDCGKVAREALEIQLAEVKKSWADTKPRPKQHTNVGHKLARTELKRAKLDQEMCDETERMRVAQERVAQERVDNLRAQAVACDAGIVELRKELVAALPETAPAPACLRIDEAFLEQHRPRVAVKPFTETDVFKTFAEVLGESAKGKQARMPVVAPPPFSGLCAAASDSDGLPAPRTPQPRSAEDTRAGEPDDMDLDELDGTVTEDIIEAVKGGADKASFSSRFGSGLRWVKAKTE</sequence>
<accession>A0ABN9SWR4</accession>